<keyword evidence="2" id="KW-1185">Reference proteome</keyword>
<dbReference type="EMBL" id="JXJN01004620">
    <property type="status" value="NOT_ANNOTATED_CDS"/>
    <property type="molecule type" value="Genomic_DNA"/>
</dbReference>
<accession>A0A1B0AWB1</accession>
<dbReference type="VEuPathDB" id="VectorBase:GPPI010890"/>
<organism evidence="1 2">
    <name type="scientific">Glossina palpalis gambiensis</name>
    <dbReference type="NCBI Taxonomy" id="67801"/>
    <lineage>
        <taxon>Eukaryota</taxon>
        <taxon>Metazoa</taxon>
        <taxon>Ecdysozoa</taxon>
        <taxon>Arthropoda</taxon>
        <taxon>Hexapoda</taxon>
        <taxon>Insecta</taxon>
        <taxon>Pterygota</taxon>
        <taxon>Neoptera</taxon>
        <taxon>Endopterygota</taxon>
        <taxon>Diptera</taxon>
        <taxon>Brachycera</taxon>
        <taxon>Muscomorpha</taxon>
        <taxon>Hippoboscoidea</taxon>
        <taxon>Glossinidae</taxon>
        <taxon>Glossina</taxon>
    </lineage>
</organism>
<reference evidence="1" key="2">
    <citation type="submission" date="2020-05" db="UniProtKB">
        <authorList>
            <consortium name="EnsemblMetazoa"/>
        </authorList>
    </citation>
    <scope>IDENTIFICATION</scope>
    <source>
        <strain evidence="1">IAEA</strain>
    </source>
</reference>
<evidence type="ECO:0000313" key="2">
    <source>
        <dbReference type="Proteomes" id="UP000092460"/>
    </source>
</evidence>
<reference evidence="2" key="1">
    <citation type="submission" date="2015-01" db="EMBL/GenBank/DDBJ databases">
        <authorList>
            <person name="Aksoy S."/>
            <person name="Warren W."/>
            <person name="Wilson R.K."/>
        </authorList>
    </citation>
    <scope>NUCLEOTIDE SEQUENCE [LARGE SCALE GENOMIC DNA]</scope>
    <source>
        <strain evidence="2">IAEA</strain>
    </source>
</reference>
<dbReference type="AlphaFoldDB" id="A0A1B0AWB1"/>
<proteinExistence type="predicted"/>
<evidence type="ECO:0000313" key="1">
    <source>
        <dbReference type="EnsemblMetazoa" id="GPPI010890-PA"/>
    </source>
</evidence>
<dbReference type="Proteomes" id="UP000092460">
    <property type="component" value="Unassembled WGS sequence"/>
</dbReference>
<dbReference type="EnsemblMetazoa" id="GPPI010890-RA">
    <property type="protein sequence ID" value="GPPI010890-PA"/>
    <property type="gene ID" value="GPPI010890"/>
</dbReference>
<protein>
    <submittedName>
        <fullName evidence="1">Uncharacterized protein</fullName>
    </submittedName>
</protein>
<sequence>MAYMSFNLLWTSGCFLRKYCIFLLEIIPNLKSLAYPNSGMPRNYGCGETYSSLGRPLRAYLIKPMHILKRKMLSLRLLAEGFTFSGTVDIFKAILPTMASVHRSLVCSNKLLDAYDHAYFGMQPLHARTFINLYVSLESCKNHLYVFMTKSHKFNDDKIIVHL</sequence>
<name>A0A1B0AWB1_9MUSC</name>